<accession>A0A4X2JMM4</accession>
<dbReference type="OMA" id="DRRTHEN"/>
<reference evidence="4" key="1">
    <citation type="submission" date="2018-12" db="EMBL/GenBank/DDBJ databases">
        <authorList>
            <person name="Yazar S."/>
        </authorList>
    </citation>
    <scope>NUCLEOTIDE SEQUENCE [LARGE SCALE GENOMIC DNA]</scope>
</reference>
<feature type="coiled-coil region" evidence="1">
    <location>
        <begin position="272"/>
        <end position="306"/>
    </location>
</feature>
<feature type="coiled-coil region" evidence="1">
    <location>
        <begin position="388"/>
        <end position="422"/>
    </location>
</feature>
<sequence>MPLGLRRDRRSQFKHIIHGLVPAATIAPKPAVPRTPPPRSPDPSPERPRSALAAAILVSTLTGRTFAIPQPNHRSRSESDATYLEGDGGVIEPYATVTEFRPGPEWPEVQEKRYSLPAFKMSGYSDDEDEDEDVETYLSDNYSEHVELSTQKKEKNFKDAVYAVPHRSKKDTDPLVFRAYTEKDGTASEQGEFPNLEVGSLQVKGSVLFSLSQGKHPLQNLKDEKLSAENVIFEKPPPSPDVSTRRQRKQMELSKHNFDELKQQNFNLTTTNEILAHELEEIKQEMKELYSKLKEMEKDNGSVKETEQSPQRKVNVAEFLSLRQQAQELVDENDDLKMIVYRLNVELSRYQTKFRQLSKEENIEIEGLPFKGPPPPWLLDRKYLSPLLLAYEDRMKEKDDLNVMLEEEMKMFKIRVEEVVKENETLHQELNKSSPLTSKEWRQLQTQAQLVLEENKILMQQLEIQQAKAKENNQQHNQEVSKLIKQQMLLESKVKSQEKALAEKKEQVDILRSKCQNLKIQLDSQIEIKVHDIIVNELKSQLQKEKEKWSAETDSLIGKMTELQAQTKSLLLNKSKLEAENKVLGAELEKAQKLNRGSQKQIDLLQQQVEEAMEKEEVAHQYLTNFVILANGIAQERDNLIHLAQCLENEKQGVLYKIIEGNIRLGKLEEKVKVYKKKVAVKLGDFNHRVTKQEEDFAEKSDQYQREMRHLQQLLRDKQETLEEVLQQKREVEGELEVVWESTAKENQRMKEFLHTTLKKTHSWKKASAYDSGLNQMSKEDLVEGYALSYCEVKSSSGIQLPEMPALHTLCQTEPNDSKDSTSRAEFFLQREANLY</sequence>
<gene>
    <name evidence="3" type="primary">LOC114046894</name>
</gene>
<dbReference type="GO" id="GO:0007268">
    <property type="term" value="P:chemical synaptic transmission"/>
    <property type="evidence" value="ECO:0007669"/>
    <property type="project" value="InterPro"/>
</dbReference>
<feature type="region of interest" description="Disordered" evidence="2">
    <location>
        <begin position="67"/>
        <end position="86"/>
    </location>
</feature>
<dbReference type="RefSeq" id="XP_027723303.1">
    <property type="nucleotide sequence ID" value="XM_027867502.1"/>
</dbReference>
<reference evidence="3" key="2">
    <citation type="submission" date="2025-08" db="UniProtKB">
        <authorList>
            <consortium name="Ensembl"/>
        </authorList>
    </citation>
    <scope>IDENTIFICATION</scope>
</reference>
<evidence type="ECO:0000256" key="2">
    <source>
        <dbReference type="SAM" id="MobiDB-lite"/>
    </source>
</evidence>
<dbReference type="GeneID" id="114046894"/>
<keyword evidence="4" id="KW-1185">Reference proteome</keyword>
<dbReference type="GO" id="GO:0007005">
    <property type="term" value="P:mitochondrion organization"/>
    <property type="evidence" value="ECO:0007669"/>
    <property type="project" value="InterPro"/>
</dbReference>
<dbReference type="PANTHER" id="PTHR36170">
    <property type="entry name" value="CENTROSOMAL PROTEIN OF 89 KDA"/>
    <property type="match status" value="1"/>
</dbReference>
<dbReference type="AlphaFoldDB" id="A0A4X2JMM4"/>
<proteinExistence type="predicted"/>
<dbReference type="GO" id="GO:0060271">
    <property type="term" value="P:cilium assembly"/>
    <property type="evidence" value="ECO:0007669"/>
    <property type="project" value="InterPro"/>
</dbReference>
<dbReference type="Proteomes" id="UP000314987">
    <property type="component" value="Unassembled WGS sequence"/>
</dbReference>
<reference evidence="3" key="3">
    <citation type="submission" date="2025-09" db="UniProtKB">
        <authorList>
            <consortium name="Ensembl"/>
        </authorList>
    </citation>
    <scope>IDENTIFICATION</scope>
</reference>
<dbReference type="OrthoDB" id="6622877at2759"/>
<feature type="compositionally biased region" description="Pro residues" evidence="2">
    <location>
        <begin position="30"/>
        <end position="43"/>
    </location>
</feature>
<dbReference type="GeneTree" id="ENSGT00390000018876"/>
<evidence type="ECO:0000313" key="3">
    <source>
        <dbReference type="Ensembl" id="ENSVURP00010000354.1"/>
    </source>
</evidence>
<dbReference type="InterPro" id="IPR033545">
    <property type="entry name" value="CEP89"/>
</dbReference>
<dbReference type="GO" id="GO:0045202">
    <property type="term" value="C:synapse"/>
    <property type="evidence" value="ECO:0007669"/>
    <property type="project" value="GOC"/>
</dbReference>
<organism evidence="3 4">
    <name type="scientific">Vombatus ursinus</name>
    <name type="common">Common wombat</name>
    <dbReference type="NCBI Taxonomy" id="29139"/>
    <lineage>
        <taxon>Eukaryota</taxon>
        <taxon>Metazoa</taxon>
        <taxon>Chordata</taxon>
        <taxon>Craniata</taxon>
        <taxon>Vertebrata</taxon>
        <taxon>Euteleostomi</taxon>
        <taxon>Mammalia</taxon>
        <taxon>Metatheria</taxon>
        <taxon>Diprotodontia</taxon>
        <taxon>Vombatidae</taxon>
        <taxon>Vombatus</taxon>
    </lineage>
</organism>
<evidence type="ECO:0000313" key="4">
    <source>
        <dbReference type="Proteomes" id="UP000314987"/>
    </source>
</evidence>
<feature type="coiled-coil region" evidence="1">
    <location>
        <begin position="452"/>
        <end position="521"/>
    </location>
</feature>
<dbReference type="STRING" id="29139.ENSVURP00010000354"/>
<keyword evidence="1" id="KW-0175">Coiled coil</keyword>
<evidence type="ECO:0000256" key="1">
    <source>
        <dbReference type="SAM" id="Coils"/>
    </source>
</evidence>
<feature type="coiled-coil region" evidence="1">
    <location>
        <begin position="560"/>
        <end position="615"/>
    </location>
</feature>
<evidence type="ECO:0008006" key="5">
    <source>
        <dbReference type="Google" id="ProtNLM"/>
    </source>
</evidence>
<dbReference type="PANTHER" id="PTHR36170:SF1">
    <property type="entry name" value="CENTROSOMAL PROTEIN OF 89 KDA"/>
    <property type="match status" value="1"/>
</dbReference>
<dbReference type="Ensembl" id="ENSVURT00010000408.1">
    <property type="protein sequence ID" value="ENSVURP00010000354.1"/>
    <property type="gene ID" value="ENSVURG00010000219.1"/>
</dbReference>
<protein>
    <recommendedName>
        <fullName evidence="5">Centrosomal protein 89</fullName>
    </recommendedName>
</protein>
<dbReference type="GO" id="GO:0097539">
    <property type="term" value="C:ciliary transition fiber"/>
    <property type="evidence" value="ECO:0007669"/>
    <property type="project" value="TreeGrafter"/>
</dbReference>
<feature type="region of interest" description="Disordered" evidence="2">
    <location>
        <begin position="27"/>
        <end position="49"/>
    </location>
</feature>
<feature type="coiled-coil region" evidence="1">
    <location>
        <begin position="694"/>
        <end position="735"/>
    </location>
</feature>
<name>A0A4X2JMM4_VOMUR</name>
<dbReference type="GO" id="GO:0005814">
    <property type="term" value="C:centriole"/>
    <property type="evidence" value="ECO:0007669"/>
    <property type="project" value="InterPro"/>
</dbReference>